<dbReference type="Gene3D" id="3.40.50.720">
    <property type="entry name" value="NAD(P)-binding Rossmann-like Domain"/>
    <property type="match status" value="1"/>
</dbReference>
<evidence type="ECO:0000256" key="1">
    <source>
        <dbReference type="SAM" id="MobiDB-lite"/>
    </source>
</evidence>
<proteinExistence type="predicted"/>
<reference evidence="2 3" key="1">
    <citation type="submission" date="2016-10" db="EMBL/GenBank/DDBJ databases">
        <authorList>
            <person name="de Groot N.N."/>
        </authorList>
    </citation>
    <scope>NUCLEOTIDE SEQUENCE [LARGE SCALE GENOMIC DNA]</scope>
    <source>
        <strain evidence="2 3">DSM 43357</strain>
    </source>
</reference>
<dbReference type="RefSeq" id="WP_091101746.1">
    <property type="nucleotide sequence ID" value="NZ_FOBF01000008.1"/>
</dbReference>
<dbReference type="InterPro" id="IPR051604">
    <property type="entry name" value="Ergot_Alk_Oxidoreductase"/>
</dbReference>
<accession>A0A1H7U8V1</accession>
<feature type="region of interest" description="Disordered" evidence="1">
    <location>
        <begin position="143"/>
        <end position="165"/>
    </location>
</feature>
<organism evidence="2 3">
    <name type="scientific">Nonomuraea pusilla</name>
    <dbReference type="NCBI Taxonomy" id="46177"/>
    <lineage>
        <taxon>Bacteria</taxon>
        <taxon>Bacillati</taxon>
        <taxon>Actinomycetota</taxon>
        <taxon>Actinomycetes</taxon>
        <taxon>Streptosporangiales</taxon>
        <taxon>Streptosporangiaceae</taxon>
        <taxon>Nonomuraea</taxon>
    </lineage>
</organism>
<dbReference type="PANTHER" id="PTHR43162">
    <property type="match status" value="1"/>
</dbReference>
<keyword evidence="3" id="KW-1185">Reference proteome</keyword>
<protein>
    <recommendedName>
        <fullName evidence="4">NmrA-like family protein</fullName>
    </recommendedName>
</protein>
<dbReference type="Proteomes" id="UP000198953">
    <property type="component" value="Unassembled WGS sequence"/>
</dbReference>
<dbReference type="EMBL" id="FOBF01000008">
    <property type="protein sequence ID" value="SEL93433.1"/>
    <property type="molecule type" value="Genomic_DNA"/>
</dbReference>
<dbReference type="InterPro" id="IPR036291">
    <property type="entry name" value="NAD(P)-bd_dom_sf"/>
</dbReference>
<dbReference type="SUPFAM" id="SSF51735">
    <property type="entry name" value="NAD(P)-binding Rossmann-fold domains"/>
    <property type="match status" value="1"/>
</dbReference>
<evidence type="ECO:0000313" key="2">
    <source>
        <dbReference type="EMBL" id="SEL93433.1"/>
    </source>
</evidence>
<evidence type="ECO:0008006" key="4">
    <source>
        <dbReference type="Google" id="ProtNLM"/>
    </source>
</evidence>
<evidence type="ECO:0000313" key="3">
    <source>
        <dbReference type="Proteomes" id="UP000198953"/>
    </source>
</evidence>
<dbReference type="STRING" id="46177.SAMN05660976_03717"/>
<name>A0A1H7U8V1_9ACTN</name>
<sequence>MPWSSLAPVGFMQNLAGDVDAEGRIFGPYGRGSVGYIDARDIAAAAAALLTRPVGADATYDLTGPVAPTHDEIAAELTRALRRTVRHIDLTVEEAAVHLEKRGVSTKRPVTWPSWISANDRTVSSRGWVRMCEGASTTARACHAASTMGTTSANDSGRGEQEPAP</sequence>
<dbReference type="PANTHER" id="PTHR43162:SF1">
    <property type="entry name" value="PRESTALK A DIFFERENTIATION PROTEIN A"/>
    <property type="match status" value="1"/>
</dbReference>
<dbReference type="AlphaFoldDB" id="A0A1H7U8V1"/>
<dbReference type="OrthoDB" id="4457504at2"/>
<gene>
    <name evidence="2" type="ORF">SAMN05660976_03717</name>
</gene>